<reference evidence="11" key="1">
    <citation type="submission" date="2018-09" db="EMBL/GenBank/DDBJ databases">
        <authorList>
            <person name="Zhu H."/>
        </authorList>
    </citation>
    <scope>NUCLEOTIDE SEQUENCE [LARGE SCALE GENOMIC DNA]</scope>
    <source>
        <strain evidence="11">K1S02-23</strain>
    </source>
</reference>
<keyword evidence="3 10" id="KW-0808">Transferase</keyword>
<evidence type="ECO:0000313" key="11">
    <source>
        <dbReference type="Proteomes" id="UP000266327"/>
    </source>
</evidence>
<dbReference type="PANTHER" id="PTHR48090">
    <property type="entry name" value="UNDECAPRENYL-PHOSPHATE 4-DEOXY-4-FORMAMIDO-L-ARABINOSE TRANSFERASE-RELATED"/>
    <property type="match status" value="1"/>
</dbReference>
<evidence type="ECO:0000256" key="5">
    <source>
        <dbReference type="ARBA" id="ARBA00022989"/>
    </source>
</evidence>
<dbReference type="EMBL" id="QYUQ01000002">
    <property type="protein sequence ID" value="RJG03401.1"/>
    <property type="molecule type" value="Genomic_DNA"/>
</dbReference>
<evidence type="ECO:0000313" key="10">
    <source>
        <dbReference type="EMBL" id="RJG03401.1"/>
    </source>
</evidence>
<accession>A0A3A3G640</accession>
<comment type="subcellular location">
    <subcellularLocation>
        <location evidence="1">Membrane</location>
        <topology evidence="1">Multi-pass membrane protein</topology>
    </subcellularLocation>
</comment>
<evidence type="ECO:0000256" key="8">
    <source>
        <dbReference type="SAM" id="Phobius"/>
    </source>
</evidence>
<dbReference type="RefSeq" id="WP_119786895.1">
    <property type="nucleotide sequence ID" value="NZ_QYUQ01000002.1"/>
</dbReference>
<evidence type="ECO:0000256" key="3">
    <source>
        <dbReference type="ARBA" id="ARBA00022679"/>
    </source>
</evidence>
<protein>
    <submittedName>
        <fullName evidence="10">Glycosyltransferase</fullName>
    </submittedName>
</protein>
<name>A0A3A3G640_9BURK</name>
<organism evidence="10 11">
    <name type="scientific">Noviherbaspirillum sedimenti</name>
    <dbReference type="NCBI Taxonomy" id="2320865"/>
    <lineage>
        <taxon>Bacteria</taxon>
        <taxon>Pseudomonadati</taxon>
        <taxon>Pseudomonadota</taxon>
        <taxon>Betaproteobacteria</taxon>
        <taxon>Burkholderiales</taxon>
        <taxon>Oxalobacteraceae</taxon>
        <taxon>Noviherbaspirillum</taxon>
    </lineage>
</organism>
<dbReference type="Pfam" id="PF00535">
    <property type="entry name" value="Glycos_transf_2"/>
    <property type="match status" value="1"/>
</dbReference>
<evidence type="ECO:0000256" key="4">
    <source>
        <dbReference type="ARBA" id="ARBA00022692"/>
    </source>
</evidence>
<keyword evidence="5 8" id="KW-1133">Transmembrane helix</keyword>
<dbReference type="InterPro" id="IPR050256">
    <property type="entry name" value="Glycosyltransferase_2"/>
</dbReference>
<dbReference type="PANTHER" id="PTHR48090:SF1">
    <property type="entry name" value="PROPHAGE BACTOPRENOL GLUCOSYL TRANSFERASE HOMOLOG"/>
    <property type="match status" value="1"/>
</dbReference>
<sequence length="332" mass="36313">MNPMNHTVPELSIIVPAFNEAEGIAAFLSQLFGVLDGCSDSYEVWVVDDGSRDATWERLRAELARYPQLHGLRFTRNFGKEAAILAGLRQVRGRAVVVMDADGQHPPALLPQMLALWRTGNAQIVAAQKANRDTDTWFARLNARLFNGLMHTLTGLDLEGASDFRLLDRRVVEALLAFPEKVRFFRGMTVWTGFTTVPLAFDVAPRIAGSSQWSTAQLMRLAITAITSYSAKPLSMIFRLGVFGMLAAALLLMQAVYSWVTHAAVSGWTSMTVVVLFFGSANLLGIGVLGAYLAQIFDEIKARPEFLVGEIVPPPATPNTESGQSAQTTALR</sequence>
<keyword evidence="4 8" id="KW-0812">Transmembrane</keyword>
<dbReference type="OrthoDB" id="9811884at2"/>
<dbReference type="InterPro" id="IPR001173">
    <property type="entry name" value="Glyco_trans_2-like"/>
</dbReference>
<feature type="transmembrane region" description="Helical" evidence="8">
    <location>
        <begin position="237"/>
        <end position="260"/>
    </location>
</feature>
<dbReference type="SUPFAM" id="SSF53448">
    <property type="entry name" value="Nucleotide-diphospho-sugar transferases"/>
    <property type="match status" value="1"/>
</dbReference>
<evidence type="ECO:0000256" key="1">
    <source>
        <dbReference type="ARBA" id="ARBA00004141"/>
    </source>
</evidence>
<dbReference type="Proteomes" id="UP000266327">
    <property type="component" value="Unassembled WGS sequence"/>
</dbReference>
<feature type="compositionally biased region" description="Polar residues" evidence="7">
    <location>
        <begin position="318"/>
        <end position="332"/>
    </location>
</feature>
<feature type="transmembrane region" description="Helical" evidence="8">
    <location>
        <begin position="272"/>
        <end position="294"/>
    </location>
</feature>
<dbReference type="CDD" id="cd04187">
    <property type="entry name" value="DPM1_like_bac"/>
    <property type="match status" value="1"/>
</dbReference>
<dbReference type="InterPro" id="IPR029044">
    <property type="entry name" value="Nucleotide-diphossugar_trans"/>
</dbReference>
<dbReference type="Gene3D" id="3.90.550.10">
    <property type="entry name" value="Spore Coat Polysaccharide Biosynthesis Protein SpsA, Chain A"/>
    <property type="match status" value="1"/>
</dbReference>
<gene>
    <name evidence="10" type="ORF">D3878_18860</name>
</gene>
<feature type="region of interest" description="Disordered" evidence="7">
    <location>
        <begin position="312"/>
        <end position="332"/>
    </location>
</feature>
<comment type="caution">
    <text evidence="10">The sequence shown here is derived from an EMBL/GenBank/DDBJ whole genome shotgun (WGS) entry which is preliminary data.</text>
</comment>
<feature type="domain" description="Glycosyltransferase 2-like" evidence="9">
    <location>
        <begin position="12"/>
        <end position="174"/>
    </location>
</feature>
<evidence type="ECO:0000256" key="2">
    <source>
        <dbReference type="ARBA" id="ARBA00022676"/>
    </source>
</evidence>
<dbReference type="GO" id="GO:0016757">
    <property type="term" value="F:glycosyltransferase activity"/>
    <property type="evidence" value="ECO:0007669"/>
    <property type="project" value="UniProtKB-KW"/>
</dbReference>
<dbReference type="AlphaFoldDB" id="A0A3A3G640"/>
<keyword evidence="2" id="KW-0328">Glycosyltransferase</keyword>
<dbReference type="GO" id="GO:0005886">
    <property type="term" value="C:plasma membrane"/>
    <property type="evidence" value="ECO:0007669"/>
    <property type="project" value="TreeGrafter"/>
</dbReference>
<evidence type="ECO:0000256" key="7">
    <source>
        <dbReference type="SAM" id="MobiDB-lite"/>
    </source>
</evidence>
<evidence type="ECO:0000259" key="9">
    <source>
        <dbReference type="Pfam" id="PF00535"/>
    </source>
</evidence>
<evidence type="ECO:0000256" key="6">
    <source>
        <dbReference type="ARBA" id="ARBA00023136"/>
    </source>
</evidence>
<proteinExistence type="predicted"/>
<keyword evidence="6 8" id="KW-0472">Membrane</keyword>
<keyword evidence="11" id="KW-1185">Reference proteome</keyword>